<evidence type="ECO:0000313" key="2">
    <source>
        <dbReference type="Proteomes" id="UP000460157"/>
    </source>
</evidence>
<dbReference type="AlphaFoldDB" id="A0A7K1UGC6"/>
<evidence type="ECO:0000313" key="1">
    <source>
        <dbReference type="EMBL" id="MVT25151.1"/>
    </source>
</evidence>
<name>A0A7K1UGC6_9MICC</name>
<comment type="caution">
    <text evidence="1">The sequence shown here is derived from an EMBL/GenBank/DDBJ whole genome shotgun (WGS) entry which is preliminary data.</text>
</comment>
<accession>A0A7K1UGC6</accession>
<evidence type="ECO:0008006" key="3">
    <source>
        <dbReference type="Google" id="ProtNLM"/>
    </source>
</evidence>
<proteinExistence type="predicted"/>
<sequence>MFVITADQYRSTQRGDLVEDTLERAQHWLEPKQQALALSPERTVGDEIQAVFLDALIASEFALWLYRTAEWSVGLGAGPADEPLGSSARASRGQAFLHARSAVEQAKRRGEPQRIVAHGQQKESAQSATAVLQLLGGIALKRSSAGWEAIDHLGSGLSRAQAATRIGVSQEALSQRLRTAMWEEERRALPVAAALLAQSDS</sequence>
<reference evidence="1 2" key="1">
    <citation type="submission" date="2019-12" db="EMBL/GenBank/DDBJ databases">
        <title>Nesterenkonia muleiensis sp. nov., a novel actinobacterium isolated from sap of Populus euphratica.</title>
        <authorList>
            <person name="Wang R."/>
        </authorList>
    </citation>
    <scope>NUCLEOTIDE SEQUENCE [LARGE SCALE GENOMIC DNA]</scope>
    <source>
        <strain evidence="1 2">F10</strain>
    </source>
</reference>
<gene>
    <name evidence="1" type="ORF">GNZ21_02025</name>
</gene>
<dbReference type="EMBL" id="WRPM01000012">
    <property type="protein sequence ID" value="MVT25151.1"/>
    <property type="molecule type" value="Genomic_DNA"/>
</dbReference>
<dbReference type="OrthoDB" id="5184241at2"/>
<dbReference type="RefSeq" id="WP_157320887.1">
    <property type="nucleotide sequence ID" value="NZ_BMFX01000031.1"/>
</dbReference>
<organism evidence="1 2">
    <name type="scientific">Nesterenkonia alkaliphila</name>
    <dbReference type="NCBI Taxonomy" id="1463631"/>
    <lineage>
        <taxon>Bacteria</taxon>
        <taxon>Bacillati</taxon>
        <taxon>Actinomycetota</taxon>
        <taxon>Actinomycetes</taxon>
        <taxon>Micrococcales</taxon>
        <taxon>Micrococcaceae</taxon>
        <taxon>Nesterenkonia</taxon>
    </lineage>
</organism>
<keyword evidence="2" id="KW-1185">Reference proteome</keyword>
<protein>
    <recommendedName>
        <fullName evidence="3">DNA-binding protein</fullName>
    </recommendedName>
</protein>
<dbReference type="Proteomes" id="UP000460157">
    <property type="component" value="Unassembled WGS sequence"/>
</dbReference>